<feature type="compositionally biased region" description="Low complexity" evidence="1">
    <location>
        <begin position="85"/>
        <end position="105"/>
    </location>
</feature>
<dbReference type="PATRIC" id="fig|465721.4.peg.1981"/>
<keyword evidence="3" id="KW-1185">Reference proteome</keyword>
<proteinExistence type="predicted"/>
<evidence type="ECO:0000256" key="1">
    <source>
        <dbReference type="SAM" id="MobiDB-lite"/>
    </source>
</evidence>
<dbReference type="Pfam" id="PF10972">
    <property type="entry name" value="CsiV"/>
    <property type="match status" value="1"/>
</dbReference>
<protein>
    <recommendedName>
        <fullName evidence="4">Peptidoglycan-binding protein CsiV</fullName>
    </recommendedName>
</protein>
<accession>A0A127FCC8</accession>
<evidence type="ECO:0000313" key="3">
    <source>
        <dbReference type="Proteomes" id="UP000070250"/>
    </source>
</evidence>
<dbReference type="InterPro" id="IPR021241">
    <property type="entry name" value="CsiV"/>
</dbReference>
<dbReference type="STRING" id="465721.ACG33_09325"/>
<sequence length="234" mass="25301">MSTLATMKPIARRMMQVAVLLVQGLLVLGAGSGPARAQQAELQSYDVELIIFRTLSSDATAEDGPREADTGPAFLLPDEEHSPFDTGPADSGSSDTGSSDTGARTLSPAAENFPALPASRYQLTAIADTLRRSRNYRPLAHFGWTQPGYPRHAARFLSIDSKVPAGSGLSGRIALTRGRYLHLTLDLVLETATSPGHPVAHYRLQQSRRMRSNERHYIDHPNFGVIALITPSGE</sequence>
<organism evidence="2 3">
    <name type="scientific">Steroidobacter denitrificans</name>
    <dbReference type="NCBI Taxonomy" id="465721"/>
    <lineage>
        <taxon>Bacteria</taxon>
        <taxon>Pseudomonadati</taxon>
        <taxon>Pseudomonadota</taxon>
        <taxon>Gammaproteobacteria</taxon>
        <taxon>Steroidobacterales</taxon>
        <taxon>Steroidobacteraceae</taxon>
        <taxon>Steroidobacter</taxon>
    </lineage>
</organism>
<feature type="region of interest" description="Disordered" evidence="1">
    <location>
        <begin position="60"/>
        <end position="107"/>
    </location>
</feature>
<dbReference type="Proteomes" id="UP000070250">
    <property type="component" value="Chromosome"/>
</dbReference>
<dbReference type="EMBL" id="CP011971">
    <property type="protein sequence ID" value="AMN47290.1"/>
    <property type="molecule type" value="Genomic_DNA"/>
</dbReference>
<evidence type="ECO:0008006" key="4">
    <source>
        <dbReference type="Google" id="ProtNLM"/>
    </source>
</evidence>
<dbReference type="RefSeq" id="WP_066920628.1">
    <property type="nucleotide sequence ID" value="NZ_CP011971.1"/>
</dbReference>
<gene>
    <name evidence="2" type="ORF">ACG33_09325</name>
</gene>
<reference evidence="2 3" key="1">
    <citation type="submission" date="2015-06" db="EMBL/GenBank/DDBJ databases">
        <title>A Comprehensive Approach to Explore the Metabolic and Phylogenetic Diversity of Bacterial Steroid Degradation in the Environment: Testosterone as an Example.</title>
        <authorList>
            <person name="Yang F.-C."/>
            <person name="Chen Y.-L."/>
            <person name="Yu C.-P."/>
            <person name="Tang S.-L."/>
            <person name="Wang P.-H."/>
            <person name="Ismail W."/>
            <person name="Wang C.-H."/>
            <person name="Yang C.-Y."/>
            <person name="Chiang Y.-R."/>
        </authorList>
    </citation>
    <scope>NUCLEOTIDE SEQUENCE [LARGE SCALE GENOMIC DNA]</scope>
    <source>
        <strain evidence="2 3">DSM 18526</strain>
    </source>
</reference>
<dbReference type="OrthoDB" id="5566524at2"/>
<dbReference type="AlphaFoldDB" id="A0A127FCC8"/>
<evidence type="ECO:0000313" key="2">
    <source>
        <dbReference type="EMBL" id="AMN47290.1"/>
    </source>
</evidence>
<dbReference type="KEGG" id="sdf:ACG33_09325"/>
<name>A0A127FCC8_STEDE</name>